<evidence type="ECO:0000256" key="1">
    <source>
        <dbReference type="ARBA" id="ARBA00038420"/>
    </source>
</evidence>
<dbReference type="PROSITE" id="PS51782">
    <property type="entry name" value="LYSM"/>
    <property type="match status" value="1"/>
</dbReference>
<feature type="compositionally biased region" description="Basic and acidic residues" evidence="2">
    <location>
        <begin position="111"/>
        <end position="128"/>
    </location>
</feature>
<dbReference type="InterPro" id="IPR016047">
    <property type="entry name" value="M23ase_b-sheet_dom"/>
</dbReference>
<dbReference type="EMBL" id="CAADFU010000161">
    <property type="protein sequence ID" value="VFK49159.1"/>
    <property type="molecule type" value="Genomic_DNA"/>
</dbReference>
<dbReference type="Gene3D" id="3.10.350.10">
    <property type="entry name" value="LysM domain"/>
    <property type="match status" value="1"/>
</dbReference>
<dbReference type="Pfam" id="PF01551">
    <property type="entry name" value="Peptidase_M23"/>
    <property type="match status" value="1"/>
</dbReference>
<dbReference type="GO" id="GO:0004222">
    <property type="term" value="F:metalloendopeptidase activity"/>
    <property type="evidence" value="ECO:0007669"/>
    <property type="project" value="TreeGrafter"/>
</dbReference>
<dbReference type="GO" id="GO:0032153">
    <property type="term" value="C:cell division site"/>
    <property type="evidence" value="ECO:0007669"/>
    <property type="project" value="TreeGrafter"/>
</dbReference>
<keyword evidence="3" id="KW-0812">Transmembrane</keyword>
<protein>
    <submittedName>
        <fullName evidence="6">Lipoprotein NlpD</fullName>
    </submittedName>
</protein>
<evidence type="ECO:0000256" key="2">
    <source>
        <dbReference type="SAM" id="MobiDB-lite"/>
    </source>
</evidence>
<sequence>MTDCKRDSITFARDNTDHSTGPKPPVRGKPGFATLMAAALLLLSGLSACTPYAVAPLGRYSESGYHTVKKGENVYAIAVRYGLDYHELAIWNRIDPPSFLIHPGQKLRLFEHTNSRRTTKTEQPEIRHAKTRRAKTRQPPPSEKLVLIEPSPSPSKGSTAPKVPSPTPKSASSRTGKNTDKKAAKRTVKTTKTKKNVPKKTPAKPKKKHDTRKKDHPPKKPQAKKENNPKRGWGTKTKDGAKWHWPSRGKLLHNFAQSGNRGLDIAGSFGSPVYAAANGKVVYTGSGLRGYGKLIIIKHNRRYLSAYANNHRMLVKEGMRVAGGQKIAEMGRQGANPAMLHFEIRKKGRPVNPIKYLKTH</sequence>
<dbReference type="InterPro" id="IPR050570">
    <property type="entry name" value="Cell_wall_metabolism_enzyme"/>
</dbReference>
<dbReference type="CDD" id="cd00118">
    <property type="entry name" value="LysM"/>
    <property type="match status" value="1"/>
</dbReference>
<dbReference type="Gene3D" id="2.70.70.10">
    <property type="entry name" value="Glucose Permease (Domain IIA)"/>
    <property type="match status" value="1"/>
</dbReference>
<dbReference type="SUPFAM" id="SSF51261">
    <property type="entry name" value="Duplicated hybrid motif"/>
    <property type="match status" value="1"/>
</dbReference>
<dbReference type="InterPro" id="IPR036779">
    <property type="entry name" value="LysM_dom_sf"/>
</dbReference>
<keyword evidence="3" id="KW-1133">Transmembrane helix</keyword>
<dbReference type="SMART" id="SM00257">
    <property type="entry name" value="LysM"/>
    <property type="match status" value="1"/>
</dbReference>
<dbReference type="Pfam" id="PF01476">
    <property type="entry name" value="LysM"/>
    <property type="match status" value="1"/>
</dbReference>
<comment type="similarity">
    <text evidence="1">Belongs to the E.coli NlpD/Haemophilus LppB family.</text>
</comment>
<feature type="region of interest" description="Disordered" evidence="2">
    <location>
        <begin position="111"/>
        <end position="245"/>
    </location>
</feature>
<feature type="domain" description="LysM" evidence="4">
    <location>
        <begin position="64"/>
        <end position="109"/>
    </location>
</feature>
<feature type="transmembrane region" description="Helical" evidence="3">
    <location>
        <begin position="32"/>
        <end position="54"/>
    </location>
</feature>
<dbReference type="GO" id="GO:0009279">
    <property type="term" value="C:cell outer membrane"/>
    <property type="evidence" value="ECO:0007669"/>
    <property type="project" value="TreeGrafter"/>
</dbReference>
<evidence type="ECO:0000256" key="3">
    <source>
        <dbReference type="SAM" id="Phobius"/>
    </source>
</evidence>
<gene>
    <name evidence="6" type="ORF">BECKSD772E_GA0070983_11613</name>
    <name evidence="5" type="ORF">BECKSD772F_GA0070984_11583</name>
</gene>
<name>A0A450Z5W3_9GAMM</name>
<accession>A0A450Z5W3</accession>
<keyword evidence="3" id="KW-0472">Membrane</keyword>
<keyword evidence="6" id="KW-0449">Lipoprotein</keyword>
<feature type="compositionally biased region" description="Basic residues" evidence="2">
    <location>
        <begin position="183"/>
        <end position="222"/>
    </location>
</feature>
<evidence type="ECO:0000313" key="5">
    <source>
        <dbReference type="EMBL" id="VFK43832.1"/>
    </source>
</evidence>
<reference evidence="6" key="1">
    <citation type="submission" date="2019-02" db="EMBL/GenBank/DDBJ databases">
        <authorList>
            <person name="Gruber-Vodicka R. H."/>
            <person name="Seah K. B. B."/>
        </authorList>
    </citation>
    <scope>NUCLEOTIDE SEQUENCE</scope>
    <source>
        <strain evidence="6">BECK_S1320</strain>
        <strain evidence="5">BECK_S1321</strain>
    </source>
</reference>
<evidence type="ECO:0000313" key="6">
    <source>
        <dbReference type="EMBL" id="VFK49159.1"/>
    </source>
</evidence>
<dbReference type="SUPFAM" id="SSF54106">
    <property type="entry name" value="LysM domain"/>
    <property type="match status" value="1"/>
</dbReference>
<feature type="region of interest" description="Disordered" evidence="2">
    <location>
        <begin position="1"/>
        <end position="28"/>
    </location>
</feature>
<dbReference type="InterPro" id="IPR018392">
    <property type="entry name" value="LysM"/>
</dbReference>
<dbReference type="PANTHER" id="PTHR21666">
    <property type="entry name" value="PEPTIDASE-RELATED"/>
    <property type="match status" value="1"/>
</dbReference>
<dbReference type="PANTHER" id="PTHR21666:SF263">
    <property type="entry name" value="MUREIN HYDROLASE ACTIVATOR NLPD"/>
    <property type="match status" value="1"/>
</dbReference>
<proteinExistence type="inferred from homology"/>
<evidence type="ECO:0000259" key="4">
    <source>
        <dbReference type="PROSITE" id="PS51782"/>
    </source>
</evidence>
<dbReference type="EMBL" id="CAADFR010000158">
    <property type="protein sequence ID" value="VFK43832.1"/>
    <property type="molecule type" value="Genomic_DNA"/>
</dbReference>
<organism evidence="6">
    <name type="scientific">Candidatus Kentrum sp. SD</name>
    <dbReference type="NCBI Taxonomy" id="2126332"/>
    <lineage>
        <taxon>Bacteria</taxon>
        <taxon>Pseudomonadati</taxon>
        <taxon>Pseudomonadota</taxon>
        <taxon>Gammaproteobacteria</taxon>
        <taxon>Candidatus Kentrum</taxon>
    </lineage>
</organism>
<dbReference type="CDD" id="cd12797">
    <property type="entry name" value="M23_peptidase"/>
    <property type="match status" value="1"/>
</dbReference>
<dbReference type="InterPro" id="IPR011055">
    <property type="entry name" value="Dup_hybrid_motif"/>
</dbReference>
<dbReference type="AlphaFoldDB" id="A0A450Z5W3"/>